<dbReference type="Proteomes" id="UP000198417">
    <property type="component" value="Unassembled WGS sequence"/>
</dbReference>
<organism evidence="1 2">
    <name type="scientific">Puniceibacterium sediminis</name>
    <dbReference type="NCBI Taxonomy" id="1608407"/>
    <lineage>
        <taxon>Bacteria</taxon>
        <taxon>Pseudomonadati</taxon>
        <taxon>Pseudomonadota</taxon>
        <taxon>Alphaproteobacteria</taxon>
        <taxon>Rhodobacterales</taxon>
        <taxon>Paracoccaceae</taxon>
        <taxon>Puniceibacterium</taxon>
    </lineage>
</organism>
<dbReference type="AlphaFoldDB" id="A0A238WNX4"/>
<keyword evidence="2" id="KW-1185">Reference proteome</keyword>
<proteinExistence type="predicted"/>
<dbReference type="InterPro" id="IPR011250">
    <property type="entry name" value="OMP/PagP_B-barrel"/>
</dbReference>
<evidence type="ECO:0000313" key="1">
    <source>
        <dbReference type="EMBL" id="SNR48167.1"/>
    </source>
</evidence>
<reference evidence="1 2" key="1">
    <citation type="submission" date="2017-06" db="EMBL/GenBank/DDBJ databases">
        <authorList>
            <person name="Kim H.J."/>
            <person name="Triplett B.A."/>
        </authorList>
    </citation>
    <scope>NUCLEOTIDE SEQUENCE [LARGE SCALE GENOMIC DNA]</scope>
    <source>
        <strain evidence="1 2">DSM 29052</strain>
    </source>
</reference>
<gene>
    <name evidence="1" type="ORF">SAMN06265370_106197</name>
</gene>
<name>A0A238WNX4_9RHOB</name>
<dbReference type="SUPFAM" id="SSF56925">
    <property type="entry name" value="OMPA-like"/>
    <property type="match status" value="1"/>
</dbReference>
<sequence length="242" mass="26397">MCLYDTGRVEDRKVMPVRNETMKQATFVKCALGATAIALLAGPAAAEMELSFYSGWQTAPHSRLKGDYPGGGDYNALIGWDGKSFEMPPYYGVRGTWWRDERIGFGMEFTHTKVYAPDDEAAGIGFKNFEFTDGHNILTVNALRRWPDQWQGLTPYVGGGLGIAVPHVDAETTAGDKTYGYQLTGPAVRLIAGASYDISDRVAVFGEYQFVFSSNEGDLDGGGTFETVVKTNALNVGLSLKF</sequence>
<evidence type="ECO:0000313" key="2">
    <source>
        <dbReference type="Proteomes" id="UP000198417"/>
    </source>
</evidence>
<dbReference type="Gene3D" id="2.40.160.20">
    <property type="match status" value="1"/>
</dbReference>
<accession>A0A238WNX4</accession>
<dbReference type="EMBL" id="FZNN01000006">
    <property type="protein sequence ID" value="SNR48167.1"/>
    <property type="molecule type" value="Genomic_DNA"/>
</dbReference>
<protein>
    <submittedName>
        <fullName evidence="1">Lipid A oxidase</fullName>
    </submittedName>
</protein>